<dbReference type="EMBL" id="JAXCGZ010009896">
    <property type="protein sequence ID" value="KAK7076047.1"/>
    <property type="molecule type" value="Genomic_DNA"/>
</dbReference>
<dbReference type="CDD" id="cd18315">
    <property type="entry name" value="BTB_POZ_BAB-like"/>
    <property type="match status" value="1"/>
</dbReference>
<evidence type="ECO:0000313" key="12">
    <source>
        <dbReference type="Proteomes" id="UP001381693"/>
    </source>
</evidence>
<keyword evidence="12" id="KW-1185">Reference proteome</keyword>
<dbReference type="GO" id="GO:0000981">
    <property type="term" value="F:DNA-binding transcription factor activity, RNA polymerase II-specific"/>
    <property type="evidence" value="ECO:0007669"/>
    <property type="project" value="TreeGrafter"/>
</dbReference>
<dbReference type="PANTHER" id="PTHR24394:SF29">
    <property type="entry name" value="MYONEURIN"/>
    <property type="match status" value="1"/>
</dbReference>
<feature type="compositionally biased region" description="Polar residues" evidence="8">
    <location>
        <begin position="197"/>
        <end position="210"/>
    </location>
</feature>
<feature type="region of interest" description="Disordered" evidence="8">
    <location>
        <begin position="138"/>
        <end position="250"/>
    </location>
</feature>
<dbReference type="PROSITE" id="PS00028">
    <property type="entry name" value="ZINC_FINGER_C2H2_1"/>
    <property type="match status" value="2"/>
</dbReference>
<dbReference type="Gene3D" id="3.30.710.10">
    <property type="entry name" value="Potassium Channel Kv1.1, Chain A"/>
    <property type="match status" value="1"/>
</dbReference>
<dbReference type="PROSITE" id="PS50097">
    <property type="entry name" value="BTB"/>
    <property type="match status" value="1"/>
</dbReference>
<reference evidence="11 12" key="1">
    <citation type="submission" date="2023-11" db="EMBL/GenBank/DDBJ databases">
        <title>Halocaridina rubra genome assembly.</title>
        <authorList>
            <person name="Smith C."/>
        </authorList>
    </citation>
    <scope>NUCLEOTIDE SEQUENCE [LARGE SCALE GENOMIC DNA]</scope>
    <source>
        <strain evidence="11">EP-1</strain>
        <tissue evidence="11">Whole</tissue>
    </source>
</reference>
<evidence type="ECO:0000259" key="10">
    <source>
        <dbReference type="PROSITE" id="PS50157"/>
    </source>
</evidence>
<comment type="caution">
    <text evidence="11">The sequence shown here is derived from an EMBL/GenBank/DDBJ whole genome shotgun (WGS) entry which is preliminary data.</text>
</comment>
<feature type="domain" description="C2H2-type" evidence="10">
    <location>
        <begin position="774"/>
        <end position="802"/>
    </location>
</feature>
<feature type="domain" description="BTB" evidence="9">
    <location>
        <begin position="47"/>
        <end position="112"/>
    </location>
</feature>
<comment type="subcellular location">
    <subcellularLocation>
        <location evidence="1">Nucleus</location>
    </subcellularLocation>
</comment>
<dbReference type="SMART" id="SM00225">
    <property type="entry name" value="BTB"/>
    <property type="match status" value="1"/>
</dbReference>
<evidence type="ECO:0000256" key="8">
    <source>
        <dbReference type="SAM" id="MobiDB-lite"/>
    </source>
</evidence>
<feature type="compositionally biased region" description="Basic residues" evidence="8">
    <location>
        <begin position="158"/>
        <end position="169"/>
    </location>
</feature>
<feature type="compositionally biased region" description="Polar residues" evidence="8">
    <location>
        <begin position="170"/>
        <end position="180"/>
    </location>
</feature>
<dbReference type="InterPro" id="IPR000210">
    <property type="entry name" value="BTB/POZ_dom"/>
</dbReference>
<evidence type="ECO:0000256" key="2">
    <source>
        <dbReference type="ARBA" id="ARBA00022723"/>
    </source>
</evidence>
<dbReference type="SUPFAM" id="SSF54695">
    <property type="entry name" value="POZ domain"/>
    <property type="match status" value="1"/>
</dbReference>
<name>A0AAN8X1N2_HALRR</name>
<dbReference type="SMART" id="SM00355">
    <property type="entry name" value="ZnF_C2H2"/>
    <property type="match status" value="6"/>
</dbReference>
<evidence type="ECO:0000256" key="7">
    <source>
        <dbReference type="PROSITE-ProRule" id="PRU00042"/>
    </source>
</evidence>
<dbReference type="InterPro" id="IPR011333">
    <property type="entry name" value="SKP1/BTB/POZ_sf"/>
</dbReference>
<keyword evidence="6" id="KW-0539">Nucleus</keyword>
<dbReference type="GO" id="GO:0005634">
    <property type="term" value="C:nucleus"/>
    <property type="evidence" value="ECO:0007669"/>
    <property type="project" value="UniProtKB-SubCell"/>
</dbReference>
<dbReference type="AlphaFoldDB" id="A0AAN8X1N2"/>
<keyword evidence="3" id="KW-0677">Repeat</keyword>
<organism evidence="11 12">
    <name type="scientific">Halocaridina rubra</name>
    <name type="common">Hawaiian red shrimp</name>
    <dbReference type="NCBI Taxonomy" id="373956"/>
    <lineage>
        <taxon>Eukaryota</taxon>
        <taxon>Metazoa</taxon>
        <taxon>Ecdysozoa</taxon>
        <taxon>Arthropoda</taxon>
        <taxon>Crustacea</taxon>
        <taxon>Multicrustacea</taxon>
        <taxon>Malacostraca</taxon>
        <taxon>Eumalacostraca</taxon>
        <taxon>Eucarida</taxon>
        <taxon>Decapoda</taxon>
        <taxon>Pleocyemata</taxon>
        <taxon>Caridea</taxon>
        <taxon>Atyoidea</taxon>
        <taxon>Atyidae</taxon>
        <taxon>Halocaridina</taxon>
    </lineage>
</organism>
<evidence type="ECO:0000259" key="9">
    <source>
        <dbReference type="PROSITE" id="PS50097"/>
    </source>
</evidence>
<evidence type="ECO:0000256" key="5">
    <source>
        <dbReference type="ARBA" id="ARBA00022833"/>
    </source>
</evidence>
<protein>
    <submittedName>
        <fullName evidence="11">Uncharacterized protein</fullName>
    </submittedName>
</protein>
<dbReference type="SUPFAM" id="SSF57667">
    <property type="entry name" value="beta-beta-alpha zinc fingers"/>
    <property type="match status" value="2"/>
</dbReference>
<dbReference type="PANTHER" id="PTHR24394">
    <property type="entry name" value="ZINC FINGER PROTEIN"/>
    <property type="match status" value="1"/>
</dbReference>
<dbReference type="GO" id="GO:0008270">
    <property type="term" value="F:zinc ion binding"/>
    <property type="evidence" value="ECO:0007669"/>
    <property type="project" value="UniProtKB-KW"/>
</dbReference>
<dbReference type="InterPro" id="IPR036236">
    <property type="entry name" value="Znf_C2H2_sf"/>
</dbReference>
<feature type="compositionally biased region" description="Low complexity" evidence="8">
    <location>
        <begin position="211"/>
        <end position="231"/>
    </location>
</feature>
<evidence type="ECO:0000256" key="3">
    <source>
        <dbReference type="ARBA" id="ARBA00022737"/>
    </source>
</evidence>
<keyword evidence="2" id="KW-0479">Metal-binding</keyword>
<evidence type="ECO:0000256" key="1">
    <source>
        <dbReference type="ARBA" id="ARBA00004123"/>
    </source>
</evidence>
<evidence type="ECO:0000256" key="4">
    <source>
        <dbReference type="ARBA" id="ARBA00022771"/>
    </source>
</evidence>
<keyword evidence="5" id="KW-0862">Zinc</keyword>
<evidence type="ECO:0000256" key="6">
    <source>
        <dbReference type="ARBA" id="ARBA00023242"/>
    </source>
</evidence>
<sequence length="805" mass="88202">MEKGSARKLVKASKNKMDGEHFALHWMDHKNIFSQAIKGLRGKDTFTDATLACDGHFYPVHKFVLSTCSEYLGNIFDWTPCVNPVIVINNVTSAELEVLMDFMYNGEVNVKEDMISGVLQAAQCMKIRGLCVVDDERQKTPVGGKNSLSASHSEPPKKKPKHDIKKKVSCHSNPSPTSPTFRAPQPPSRAFARPATPTLSAHLPTTSRPQPSSRVVAVTTTSRSLTTSRPPAVVRASYSQPPSPVPNSTSPAITPTTATIHSSPVPAIAHLTPSSPAVTQRTIPCSSPTLVSPVHHYASRGPTQSPANVVATSTPLYTSGEIVTPVLNLSIPSTVCHAGSAVQAHTIELQPTSFDFQNQVSYPQIISSQAQTFTGQTLGQVVHEGQVIQANASCENGQTIHILSPNQQHVTQVPKDQLSTQVNGTQYELHATKQTLVSLQQAQAEREALGASNPSKETVIIPPEVSGEVSDLYKHQNRTPEEMIKHENSDAQERTVVVRVSIADDTESSQLSIPHTLTPMDTLVEAVKMEEQNIVIKTDDGSVGIPDFLDSLEMRPMYEAKEEQERIVEMSQNSATEENFYEFNEVYPHTSTSSISSVASQRNQKISLSSSAAASSSSLVTRAPSASSRGSNGEAKAHVCRICHKQFSKKDGLRRHEKIHNKPPASFSCTNCSFTAGSLKELSLHKQLHLETLECQMCEFTTKVPKEMVDHKRTHAEPFACLLCDFTSRSAREFGEHKKTHPPPYICSQCDYQSPRMDCLGRHIMRVHENGGPHRCQYCDHSFITKANLSRHVKATHGNKQSKDG</sequence>
<gene>
    <name evidence="11" type="ORF">SK128_024779</name>
</gene>
<dbReference type="Pfam" id="PF00651">
    <property type="entry name" value="BTB"/>
    <property type="match status" value="1"/>
</dbReference>
<keyword evidence="4 7" id="KW-0863">Zinc-finger</keyword>
<accession>A0AAN8X1N2</accession>
<proteinExistence type="predicted"/>
<evidence type="ECO:0000313" key="11">
    <source>
        <dbReference type="EMBL" id="KAK7076047.1"/>
    </source>
</evidence>
<dbReference type="InterPro" id="IPR013087">
    <property type="entry name" value="Znf_C2H2_type"/>
</dbReference>
<dbReference type="PROSITE" id="PS50157">
    <property type="entry name" value="ZINC_FINGER_C2H2_2"/>
    <property type="match status" value="3"/>
</dbReference>
<dbReference type="Gene3D" id="3.30.160.60">
    <property type="entry name" value="Classic Zinc Finger"/>
    <property type="match status" value="3"/>
</dbReference>
<dbReference type="Proteomes" id="UP001381693">
    <property type="component" value="Unassembled WGS sequence"/>
</dbReference>
<feature type="domain" description="C2H2-type" evidence="10">
    <location>
        <begin position="638"/>
        <end position="665"/>
    </location>
</feature>
<feature type="domain" description="C2H2-type" evidence="10">
    <location>
        <begin position="745"/>
        <end position="773"/>
    </location>
</feature>
<dbReference type="Pfam" id="PF00096">
    <property type="entry name" value="zf-C2H2"/>
    <property type="match status" value="2"/>
</dbReference>